<dbReference type="Gene3D" id="2.60.40.640">
    <property type="match status" value="1"/>
</dbReference>
<name>A0AAE8N912_9PEZI</name>
<evidence type="ECO:0000313" key="1">
    <source>
        <dbReference type="EMBL" id="SPO07195.1"/>
    </source>
</evidence>
<proteinExistence type="predicted"/>
<accession>A0AAE8N912</accession>
<organism evidence="1 2">
    <name type="scientific">Cephalotrichum gorgonifer</name>
    <dbReference type="NCBI Taxonomy" id="2041049"/>
    <lineage>
        <taxon>Eukaryota</taxon>
        <taxon>Fungi</taxon>
        <taxon>Dikarya</taxon>
        <taxon>Ascomycota</taxon>
        <taxon>Pezizomycotina</taxon>
        <taxon>Sordariomycetes</taxon>
        <taxon>Hypocreomycetidae</taxon>
        <taxon>Microascales</taxon>
        <taxon>Microascaceae</taxon>
        <taxon>Cephalotrichum</taxon>
    </lineage>
</organism>
<reference evidence="1" key="1">
    <citation type="submission" date="2018-03" db="EMBL/GenBank/DDBJ databases">
        <authorList>
            <person name="Guldener U."/>
        </authorList>
    </citation>
    <scope>NUCLEOTIDE SEQUENCE</scope>
</reference>
<keyword evidence="2" id="KW-1185">Reference proteome</keyword>
<evidence type="ECO:0008006" key="3">
    <source>
        <dbReference type="Google" id="ProtNLM"/>
    </source>
</evidence>
<protein>
    <recommendedName>
        <fullName evidence="3">Arrestin-like N-terminal domain-containing protein</fullName>
    </recommendedName>
</protein>
<comment type="caution">
    <text evidence="1">The sequence shown here is derived from an EMBL/GenBank/DDBJ whole genome shotgun (WGS) entry which is preliminary data.</text>
</comment>
<sequence>MYPKQSSATKGLAISIDNPHLSYKPGDTITGRVYRQVPVLVGAQDVTVTLQLIGRAKAEIDEWSDHYGESSRKYLSSVEMFPPSNTKQTLHQGPLDIPRTVPGLAYDKLESQEYDESTCRSWPFAMVIPTHASSISGPGKVVQSRTGCQRLGFVVADKDGNVAERPLPPSTYKRKREYGSGEYISGCIEYFLQAHLVSVGSNSKPEAVAPITVTSDPAQSKSEAVTPITFISDPAQREPEAVAPITVINDAAQVLPPRTGLRSFVKRWV</sequence>
<dbReference type="EMBL" id="ONZQ02000019">
    <property type="protein sequence ID" value="SPO07195.1"/>
    <property type="molecule type" value="Genomic_DNA"/>
</dbReference>
<evidence type="ECO:0000313" key="2">
    <source>
        <dbReference type="Proteomes" id="UP001187682"/>
    </source>
</evidence>
<dbReference type="InterPro" id="IPR014752">
    <property type="entry name" value="Arrestin-like_C"/>
</dbReference>
<dbReference type="Proteomes" id="UP001187682">
    <property type="component" value="Unassembled WGS sequence"/>
</dbReference>
<gene>
    <name evidence="1" type="ORF">DNG_09889</name>
</gene>
<dbReference type="AlphaFoldDB" id="A0AAE8N912"/>